<dbReference type="PANTHER" id="PTHR24068">
    <property type="entry name" value="UBIQUITIN-CONJUGATING ENZYME E2"/>
    <property type="match status" value="1"/>
</dbReference>
<comment type="caution">
    <text evidence="3">The sequence shown here is derived from an EMBL/GenBank/DDBJ whole genome shotgun (WGS) entry which is preliminary data.</text>
</comment>
<evidence type="ECO:0000313" key="3">
    <source>
        <dbReference type="EMBL" id="KAJ5071271.1"/>
    </source>
</evidence>
<dbReference type="InterPro" id="IPR000608">
    <property type="entry name" value="UBC"/>
</dbReference>
<protein>
    <submittedName>
        <fullName evidence="3">Ubiquitin-conjugating enzyme e2 variant 1b</fullName>
    </submittedName>
</protein>
<dbReference type="Pfam" id="PF00179">
    <property type="entry name" value="UQ_con"/>
    <property type="match status" value="1"/>
</dbReference>
<dbReference type="FunFam" id="3.10.110.10:FF:000026">
    <property type="entry name" value="Ubiquitin-conjugating enzyme E2 variant"/>
    <property type="match status" value="1"/>
</dbReference>
<dbReference type="OMA" id="NWSREST"/>
<dbReference type="PROSITE" id="PS50127">
    <property type="entry name" value="UBC_2"/>
    <property type="match status" value="1"/>
</dbReference>
<sequence>MNPKLSSRNFRLLDELELGEKGAIGSVAYGVDNSEDLTLTDWFGTIIGPIKTVYHARIYSLKIVCVEDYPEKPPIIQFRTKINMTCVNSDGTIDTSKFTLLDKDWKKEYTIVTVLQALHSEMLKPENQNFKQPPDGTSY</sequence>
<evidence type="ECO:0000313" key="4">
    <source>
        <dbReference type="Proteomes" id="UP001149090"/>
    </source>
</evidence>
<evidence type="ECO:0000256" key="1">
    <source>
        <dbReference type="ARBA" id="ARBA00022786"/>
    </source>
</evidence>
<gene>
    <name evidence="3" type="ORF">M0811_10543</name>
</gene>
<keyword evidence="1" id="KW-0833">Ubl conjugation pathway</keyword>
<reference evidence="3" key="1">
    <citation type="submission" date="2022-10" db="EMBL/GenBank/DDBJ databases">
        <title>Novel sulphate-reducing endosymbionts in the free-living metamonad Anaeramoeba.</title>
        <authorList>
            <person name="Jerlstrom-Hultqvist J."/>
            <person name="Cepicka I."/>
            <person name="Gallot-Lavallee L."/>
            <person name="Salas-Leiva D."/>
            <person name="Curtis B.A."/>
            <person name="Zahonova K."/>
            <person name="Pipaliya S."/>
            <person name="Dacks J."/>
            <person name="Roger A.J."/>
        </authorList>
    </citation>
    <scope>NUCLEOTIDE SEQUENCE</scope>
    <source>
        <strain evidence="3">BMAN</strain>
    </source>
</reference>
<dbReference type="SUPFAM" id="SSF54495">
    <property type="entry name" value="UBC-like"/>
    <property type="match status" value="1"/>
</dbReference>
<dbReference type="EMBL" id="JAPDFW010000090">
    <property type="protein sequence ID" value="KAJ5071271.1"/>
    <property type="molecule type" value="Genomic_DNA"/>
</dbReference>
<dbReference type="OrthoDB" id="6508832at2759"/>
<name>A0A9Q0LDP5_ANAIG</name>
<keyword evidence="4" id="KW-1185">Reference proteome</keyword>
<dbReference type="InterPro" id="IPR016135">
    <property type="entry name" value="UBQ-conjugating_enzyme/RWD"/>
</dbReference>
<evidence type="ECO:0000259" key="2">
    <source>
        <dbReference type="PROSITE" id="PS50127"/>
    </source>
</evidence>
<accession>A0A9Q0LDP5</accession>
<feature type="domain" description="UBC core" evidence="2">
    <location>
        <begin position="7"/>
        <end position="139"/>
    </location>
</feature>
<dbReference type="Gene3D" id="3.10.110.10">
    <property type="entry name" value="Ubiquitin Conjugating Enzyme"/>
    <property type="match status" value="1"/>
</dbReference>
<dbReference type="SMART" id="SM00212">
    <property type="entry name" value="UBCc"/>
    <property type="match status" value="1"/>
</dbReference>
<proteinExistence type="predicted"/>
<dbReference type="Proteomes" id="UP001149090">
    <property type="component" value="Unassembled WGS sequence"/>
</dbReference>
<dbReference type="AlphaFoldDB" id="A0A9Q0LDP5"/>
<organism evidence="3 4">
    <name type="scientific">Anaeramoeba ignava</name>
    <name type="common">Anaerobic marine amoeba</name>
    <dbReference type="NCBI Taxonomy" id="1746090"/>
    <lineage>
        <taxon>Eukaryota</taxon>
        <taxon>Metamonada</taxon>
        <taxon>Anaeramoebidae</taxon>
        <taxon>Anaeramoeba</taxon>
    </lineage>
</organism>
<dbReference type="CDD" id="cd23807">
    <property type="entry name" value="UEV_UBE2V"/>
    <property type="match status" value="1"/>
</dbReference>